<protein>
    <submittedName>
        <fullName evidence="7">TetR family transcriptional regulator</fullName>
    </submittedName>
</protein>
<evidence type="ECO:0000256" key="5">
    <source>
        <dbReference type="PROSITE-ProRule" id="PRU00335"/>
    </source>
</evidence>
<dbReference type="GO" id="GO:0000976">
    <property type="term" value="F:transcription cis-regulatory region binding"/>
    <property type="evidence" value="ECO:0007669"/>
    <property type="project" value="TreeGrafter"/>
</dbReference>
<keyword evidence="1" id="KW-0678">Repressor</keyword>
<reference evidence="7 8" key="1">
    <citation type="submission" date="2018-11" db="EMBL/GenBank/DDBJ databases">
        <authorList>
            <person name="Da X."/>
        </authorList>
    </citation>
    <scope>NUCLEOTIDE SEQUENCE [LARGE SCALE GENOMIC DNA]</scope>
    <source>
        <strain evidence="7 8">S14-144</strain>
    </source>
</reference>
<keyword evidence="3 5" id="KW-0238">DNA-binding</keyword>
<dbReference type="GO" id="GO:0003700">
    <property type="term" value="F:DNA-binding transcription factor activity"/>
    <property type="evidence" value="ECO:0007669"/>
    <property type="project" value="TreeGrafter"/>
</dbReference>
<dbReference type="Gene3D" id="1.10.357.10">
    <property type="entry name" value="Tetracycline Repressor, domain 2"/>
    <property type="match status" value="1"/>
</dbReference>
<dbReference type="AlphaFoldDB" id="A0A3G8ZSX9"/>
<evidence type="ECO:0000256" key="4">
    <source>
        <dbReference type="ARBA" id="ARBA00023163"/>
    </source>
</evidence>
<dbReference type="InterPro" id="IPR039538">
    <property type="entry name" value="BetI_C"/>
</dbReference>
<keyword evidence="8" id="KW-1185">Reference proteome</keyword>
<dbReference type="OrthoDB" id="7505659at2"/>
<keyword evidence="2" id="KW-0805">Transcription regulation</keyword>
<dbReference type="PANTHER" id="PTHR30055:SF234">
    <property type="entry name" value="HTH-TYPE TRANSCRIPTIONAL REGULATOR BETI"/>
    <property type="match status" value="1"/>
</dbReference>
<dbReference type="InterPro" id="IPR036271">
    <property type="entry name" value="Tet_transcr_reg_TetR-rel_C_sf"/>
</dbReference>
<reference evidence="7 8" key="2">
    <citation type="submission" date="2018-12" db="EMBL/GenBank/DDBJ databases">
        <title>Nakamurella antarcticus sp. nov., isolated from Antarctica South Shetland Islands soil.</title>
        <authorList>
            <person name="Peng F."/>
        </authorList>
    </citation>
    <scope>NUCLEOTIDE SEQUENCE [LARGE SCALE GENOMIC DNA]</scope>
    <source>
        <strain evidence="7 8">S14-144</strain>
    </source>
</reference>
<dbReference type="InterPro" id="IPR050109">
    <property type="entry name" value="HTH-type_TetR-like_transc_reg"/>
</dbReference>
<dbReference type="SUPFAM" id="SSF48498">
    <property type="entry name" value="Tetracyclin repressor-like, C-terminal domain"/>
    <property type="match status" value="1"/>
</dbReference>
<dbReference type="RefSeq" id="WP_124798289.1">
    <property type="nucleotide sequence ID" value="NZ_CP034170.1"/>
</dbReference>
<proteinExistence type="predicted"/>
<evidence type="ECO:0000256" key="1">
    <source>
        <dbReference type="ARBA" id="ARBA00022491"/>
    </source>
</evidence>
<dbReference type="Pfam" id="PF13977">
    <property type="entry name" value="TetR_C_6"/>
    <property type="match status" value="1"/>
</dbReference>
<dbReference type="PROSITE" id="PS50977">
    <property type="entry name" value="HTH_TETR_2"/>
    <property type="match status" value="1"/>
</dbReference>
<dbReference type="SUPFAM" id="SSF46689">
    <property type="entry name" value="Homeodomain-like"/>
    <property type="match status" value="1"/>
</dbReference>
<name>A0A3G8ZSX9_9ACTN</name>
<dbReference type="InterPro" id="IPR009057">
    <property type="entry name" value="Homeodomain-like_sf"/>
</dbReference>
<feature type="DNA-binding region" description="H-T-H motif" evidence="5">
    <location>
        <begin position="39"/>
        <end position="58"/>
    </location>
</feature>
<dbReference type="PANTHER" id="PTHR30055">
    <property type="entry name" value="HTH-TYPE TRANSCRIPTIONAL REGULATOR RUTR"/>
    <property type="match status" value="1"/>
</dbReference>
<evidence type="ECO:0000256" key="3">
    <source>
        <dbReference type="ARBA" id="ARBA00023125"/>
    </source>
</evidence>
<evidence type="ECO:0000259" key="6">
    <source>
        <dbReference type="PROSITE" id="PS50977"/>
    </source>
</evidence>
<keyword evidence="4" id="KW-0804">Transcription</keyword>
<evidence type="ECO:0000313" key="8">
    <source>
        <dbReference type="Proteomes" id="UP000268084"/>
    </source>
</evidence>
<dbReference type="Pfam" id="PF00440">
    <property type="entry name" value="TetR_N"/>
    <property type="match status" value="1"/>
</dbReference>
<feature type="domain" description="HTH tetR-type" evidence="6">
    <location>
        <begin position="17"/>
        <end position="76"/>
    </location>
</feature>
<accession>A0A3G8ZSX9</accession>
<gene>
    <name evidence="7" type="ORF">EH165_04980</name>
</gene>
<evidence type="ECO:0000313" key="7">
    <source>
        <dbReference type="EMBL" id="AZI57604.1"/>
    </source>
</evidence>
<dbReference type="EMBL" id="CP034170">
    <property type="protein sequence ID" value="AZI57604.1"/>
    <property type="molecule type" value="Genomic_DNA"/>
</dbReference>
<dbReference type="KEGG" id="nak:EH165_04980"/>
<organism evidence="7 8">
    <name type="scientific">Nakamurella antarctica</name>
    <dbReference type="NCBI Taxonomy" id="1902245"/>
    <lineage>
        <taxon>Bacteria</taxon>
        <taxon>Bacillati</taxon>
        <taxon>Actinomycetota</taxon>
        <taxon>Actinomycetes</taxon>
        <taxon>Nakamurellales</taxon>
        <taxon>Nakamurellaceae</taxon>
        <taxon>Nakamurella</taxon>
    </lineage>
</organism>
<dbReference type="InterPro" id="IPR001647">
    <property type="entry name" value="HTH_TetR"/>
</dbReference>
<dbReference type="Proteomes" id="UP000268084">
    <property type="component" value="Chromosome"/>
</dbReference>
<sequence>MAPETHTKQTSYGRKGEQRRIEIIERAIALFARRSVGSSLREIGEEIGVSHAALRYYFATRDQLLVEIYRTHEAAFRSEPIPLKLSAVSAMDRRAAQNAAIPGLVALYATLSTDALQRDNHPVTREFIQRRFVRVRSQLAERVREGQRLGLVANTLDPHDVAALIAAASDGLQLQQLLDPEAVDTRRSLSILEHLLSPSAQAS</sequence>
<evidence type="ECO:0000256" key="2">
    <source>
        <dbReference type="ARBA" id="ARBA00023015"/>
    </source>
</evidence>